<feature type="compositionally biased region" description="Basic and acidic residues" evidence="2">
    <location>
        <begin position="1303"/>
        <end position="1314"/>
    </location>
</feature>
<dbReference type="GO" id="GO:0040029">
    <property type="term" value="P:epigenetic regulation of gene expression"/>
    <property type="evidence" value="ECO:0007669"/>
    <property type="project" value="TreeGrafter"/>
</dbReference>
<feature type="compositionally biased region" description="Basic and acidic residues" evidence="2">
    <location>
        <begin position="1024"/>
        <end position="1035"/>
    </location>
</feature>
<feature type="region of interest" description="Disordered" evidence="2">
    <location>
        <begin position="714"/>
        <end position="733"/>
    </location>
</feature>
<feature type="compositionally biased region" description="Polar residues" evidence="2">
    <location>
        <begin position="222"/>
        <end position="232"/>
    </location>
</feature>
<feature type="compositionally biased region" description="Polar residues" evidence="2">
    <location>
        <begin position="1260"/>
        <end position="1275"/>
    </location>
</feature>
<keyword evidence="1" id="KW-0597">Phosphoprotein</keyword>
<dbReference type="InterPro" id="IPR038808">
    <property type="entry name" value="MOS1-like"/>
</dbReference>
<dbReference type="Proteomes" id="UP000317650">
    <property type="component" value="Chromosome 7"/>
</dbReference>
<feature type="compositionally biased region" description="Polar residues" evidence="2">
    <location>
        <begin position="205"/>
        <end position="215"/>
    </location>
</feature>
<feature type="region of interest" description="Disordered" evidence="2">
    <location>
        <begin position="1192"/>
        <end position="1335"/>
    </location>
</feature>
<dbReference type="STRING" id="52838.A0A4S8JJB5"/>
<feature type="compositionally biased region" description="Basic residues" evidence="2">
    <location>
        <begin position="1011"/>
        <end position="1023"/>
    </location>
</feature>
<proteinExistence type="predicted"/>
<feature type="region of interest" description="Disordered" evidence="2">
    <location>
        <begin position="981"/>
        <end position="1096"/>
    </location>
</feature>
<feature type="compositionally biased region" description="Low complexity" evidence="2">
    <location>
        <begin position="159"/>
        <end position="171"/>
    </location>
</feature>
<keyword evidence="5" id="KW-1185">Reference proteome</keyword>
<feature type="region of interest" description="Disordered" evidence="2">
    <location>
        <begin position="563"/>
        <end position="597"/>
    </location>
</feature>
<evidence type="ECO:0000256" key="1">
    <source>
        <dbReference type="ARBA" id="ARBA00022553"/>
    </source>
</evidence>
<feature type="compositionally biased region" description="Basic and acidic residues" evidence="2">
    <location>
        <begin position="1227"/>
        <end position="1250"/>
    </location>
</feature>
<evidence type="ECO:0000256" key="2">
    <source>
        <dbReference type="SAM" id="MobiDB-lite"/>
    </source>
</evidence>
<dbReference type="InterPro" id="IPR009738">
    <property type="entry name" value="BAT2_N"/>
</dbReference>
<evidence type="ECO:0000313" key="5">
    <source>
        <dbReference type="Proteomes" id="UP000317650"/>
    </source>
</evidence>
<feature type="compositionally biased region" description="Basic and acidic residues" evidence="2">
    <location>
        <begin position="575"/>
        <end position="585"/>
    </location>
</feature>
<dbReference type="Pfam" id="PF07001">
    <property type="entry name" value="BAT2_N"/>
    <property type="match status" value="1"/>
</dbReference>
<feature type="domain" description="BAT2 N-terminal" evidence="3">
    <location>
        <begin position="93"/>
        <end position="183"/>
    </location>
</feature>
<feature type="compositionally biased region" description="Basic and acidic residues" evidence="2">
    <location>
        <begin position="36"/>
        <end position="46"/>
    </location>
</feature>
<feature type="region of interest" description="Disordered" evidence="2">
    <location>
        <begin position="1"/>
        <end position="319"/>
    </location>
</feature>
<dbReference type="PANTHER" id="PTHR34805:SF1">
    <property type="entry name" value="PROTEIN MODIFIER OF SNC1 1"/>
    <property type="match status" value="1"/>
</dbReference>
<protein>
    <recommendedName>
        <fullName evidence="3">BAT2 N-terminal domain-containing protein</fullName>
    </recommendedName>
</protein>
<feature type="region of interest" description="Disordered" evidence="2">
    <location>
        <begin position="1418"/>
        <end position="1440"/>
    </location>
</feature>
<feature type="compositionally biased region" description="Polar residues" evidence="2">
    <location>
        <begin position="284"/>
        <end position="294"/>
    </location>
</feature>
<feature type="compositionally biased region" description="Polar residues" evidence="2">
    <location>
        <begin position="1484"/>
        <end position="1500"/>
    </location>
</feature>
<feature type="compositionally biased region" description="Low complexity" evidence="2">
    <location>
        <begin position="140"/>
        <end position="150"/>
    </location>
</feature>
<comment type="caution">
    <text evidence="4">The sequence shown here is derived from an EMBL/GenBank/DDBJ whole genome shotgun (WGS) entry which is preliminary data.</text>
</comment>
<feature type="compositionally biased region" description="Basic and acidic residues" evidence="2">
    <location>
        <begin position="55"/>
        <end position="71"/>
    </location>
</feature>
<evidence type="ECO:0000313" key="4">
    <source>
        <dbReference type="EMBL" id="THU61414.1"/>
    </source>
</evidence>
<feature type="compositionally biased region" description="Polar residues" evidence="2">
    <location>
        <begin position="1325"/>
        <end position="1335"/>
    </location>
</feature>
<accession>A0A4S8JJB5</accession>
<dbReference type="PANTHER" id="PTHR34805">
    <property type="entry name" value="PROTEIN MODIFIER OF SNC1 1"/>
    <property type="match status" value="1"/>
</dbReference>
<dbReference type="EMBL" id="PYDT01000005">
    <property type="protein sequence ID" value="THU61414.1"/>
    <property type="molecule type" value="Genomic_DNA"/>
</dbReference>
<evidence type="ECO:0000259" key="3">
    <source>
        <dbReference type="Pfam" id="PF07001"/>
    </source>
</evidence>
<feature type="compositionally biased region" description="Basic residues" evidence="2">
    <location>
        <begin position="16"/>
        <end position="35"/>
    </location>
</feature>
<feature type="compositionally biased region" description="Basic residues" evidence="2">
    <location>
        <begin position="1080"/>
        <end position="1090"/>
    </location>
</feature>
<feature type="compositionally biased region" description="Polar residues" evidence="2">
    <location>
        <begin position="586"/>
        <end position="597"/>
    </location>
</feature>
<feature type="region of interest" description="Disordered" evidence="2">
    <location>
        <begin position="1466"/>
        <end position="1542"/>
    </location>
</feature>
<gene>
    <name evidence="4" type="ORF">C4D60_Mb07t23030</name>
</gene>
<organism evidence="4 5">
    <name type="scientific">Musa balbisiana</name>
    <name type="common">Banana</name>
    <dbReference type="NCBI Taxonomy" id="52838"/>
    <lineage>
        <taxon>Eukaryota</taxon>
        <taxon>Viridiplantae</taxon>
        <taxon>Streptophyta</taxon>
        <taxon>Embryophyta</taxon>
        <taxon>Tracheophyta</taxon>
        <taxon>Spermatophyta</taxon>
        <taxon>Magnoliopsida</taxon>
        <taxon>Liliopsida</taxon>
        <taxon>Zingiberales</taxon>
        <taxon>Musaceae</taxon>
        <taxon>Musa</taxon>
    </lineage>
</organism>
<feature type="compositionally biased region" description="Basic and acidic residues" evidence="2">
    <location>
        <begin position="987"/>
        <end position="998"/>
    </location>
</feature>
<name>A0A4S8JJB5_MUSBA</name>
<reference evidence="4 5" key="1">
    <citation type="journal article" date="2019" name="Nat. Plants">
        <title>Genome sequencing of Musa balbisiana reveals subgenome evolution and function divergence in polyploid bananas.</title>
        <authorList>
            <person name="Yao X."/>
        </authorList>
    </citation>
    <scope>NUCLEOTIDE SEQUENCE [LARGE SCALE GENOMIC DNA]</scope>
    <source>
        <strain evidence="5">cv. DH-PKW</strain>
        <tissue evidence="4">Leaves</tissue>
    </source>
</reference>
<sequence>MATIMCIARESGSGWARKKKRDKRKGWWRNKGGKRRKEEGRRKKEEEEAVEEEEEKGRRSIGEGEGRRGGGEEVGVYLRRRRNNDEAVASWASTRKSGMTILGKVPKPINLPSQRLENNGVDPNVEIVPKGSLTWGNRPSSASTNVWSSSTLLSPKTDGSSGSPSHYSGRPSSGGSGTRPSTAGSDRSQDPSPNAWGSNLRPFTASGSLPSNQTPMAACPQSAETRPGSSHLSRFADHSADPAVAWGPTRTAEKFGGASSKADKFSLSSGDFPTLGSDKKSETHSQQGHSSQEHPTAISGKFRPNTKVELSSNEDGFMDHENVNTLRTNRNLYAEGGSRLNMNCRNNPQQAQPSQSLKMESHQFDSWHGPPVHPTDGIWYRGGTIGGPYQPAAPRGSYPIEPFVCCPFPPNSEAVLRPGAGPANYHPTNGETYHPQMLPNSYMFPSHPVVPSGPGPYQVPPFDGFYNYRQTSIYSSGGQQFPSAGLATQPSVYNQHFNRKGTFNSGESQNSPCEDGSKITREQMLSVRARVPHQGTNMILVKQHGDLEGNHLQEEQFTPANFDVKCKPGISNSKQKGELSRKNETDQQAPSKPANNCECQTSTPVMTNLQENPCGTSNGILKREPNTAIPMVHDQKHNPVIKKNSVLIEKIEGLNNKVRNATSFTEIGQVPSRQEGAKQPKIVNAKPEHSPEVKAAHTENASTSIIAAKPVSFEESSSDFPTPSTTAMPVPSKYSSSTVVCSPKLSVYSAIVSSPAELQDTDVVKPDYWVPDEAAYFHVPNRIHVTQSRGDYHAISRSDNQVDTGFARKPSGRGSSAVPKKLAVDGPVTGILDNNPSKEAILSFSSDSIDHKVQHAKVKEIAVQCTKQLQKEEERTREQKAKALAKLEEPNRRLVAQNMKQKLNSLSRRSNVQHQEDSGVDIASQTNVVTSNPPGDIVGNTETLVLATDSGNKKHGTLVALHLNSASSTPREVSQDSAIFHGPPLDLQHETKTTDIRNKNFSTESHVGGVSKHKQMGYRRRQKVPLEKSSDKKPIMMENMDSEYLDEVVLERSSENSSEGNTPAPINDKLMDNEDPSLQYKKKSSRNPRNKNKDDILMSSSLISYAHSDENVEEHLCESSQSHSPALVAETLLVPAQVAAGNAESRDSKDGIHSHQVCSKIIKAHGRMSNQWKPHAPRRPARNQLVHRPMDKVHGSETVIWAPIKPPNKNEEYEESSQSGIIGSDHQSSERNEHDMNGARTKRAEMERYVPRPVAKELLQQENTQKSSSDVNQSGDMPEKPCLDSKGAGMSKSDGSSGGRTDIIADKKNRENKRTKQGMALASWRQRSSTESTLPLQSLNESLNSSDAIKLFDKPSDQHLQLPEQFGPESSRNSVLKDSVVLPVVIKDQGKKSRQRHQQVHRVAGSNYVALDHRHLPSVTDDRSGVNTPISDLNDTDGRTSMAGDGKNIGGEHIRAHSHWKPKSRPYFRNQKQENRDNVGQRISCHNGTTEKFTSPGSKTDPSRDDGSHVVMAADNDVPPGNRNAQHESKVSPPHQHGHHNGHFNRVQEAIYKGKDLAQVTGKLNAQINEERPKNNAHLEYKPIGSSNEPSDLCQSNFSIDQGSLVHRVSKQRYREQVQSQTRNRSHFFKQNTGATALVGEE</sequence>